<dbReference type="InterPro" id="IPR018062">
    <property type="entry name" value="HTH_AraC-typ_CS"/>
</dbReference>
<dbReference type="eggNOG" id="COG4977">
    <property type="taxonomic scope" value="Bacteria"/>
</dbReference>
<dbReference type="PROSITE" id="PS00041">
    <property type="entry name" value="HTH_ARAC_FAMILY_1"/>
    <property type="match status" value="1"/>
</dbReference>
<dbReference type="EMBL" id="CP000250">
    <property type="protein sequence ID" value="ABD07686.1"/>
    <property type="molecule type" value="Genomic_DNA"/>
</dbReference>
<evidence type="ECO:0000256" key="2">
    <source>
        <dbReference type="ARBA" id="ARBA00023125"/>
    </source>
</evidence>
<dbReference type="PANTHER" id="PTHR46796">
    <property type="entry name" value="HTH-TYPE TRANSCRIPTIONAL ACTIVATOR RHAS-RELATED"/>
    <property type="match status" value="1"/>
</dbReference>
<dbReference type="GO" id="GO:0043565">
    <property type="term" value="F:sequence-specific DNA binding"/>
    <property type="evidence" value="ECO:0007669"/>
    <property type="project" value="InterPro"/>
</dbReference>
<dbReference type="InterPro" id="IPR009057">
    <property type="entry name" value="Homeodomain-like_sf"/>
</dbReference>
<dbReference type="GO" id="GO:0003700">
    <property type="term" value="F:DNA-binding transcription factor activity"/>
    <property type="evidence" value="ECO:0007669"/>
    <property type="project" value="InterPro"/>
</dbReference>
<dbReference type="SUPFAM" id="SSF46689">
    <property type="entry name" value="Homeodomain-like"/>
    <property type="match status" value="2"/>
</dbReference>
<dbReference type="InterPro" id="IPR037923">
    <property type="entry name" value="HTH-like"/>
</dbReference>
<sequence>MPPPSDAHSTCQTPPTELLKDFAILRTNDPDTARKLVWSRFGLNLSTPRIEGFFSRANIAELPNVSLYFCANSTPVALQIPNSKGAHVHLCLRGRGTLIHDRRRIEIGEGEAFVCSPGKPALLDFAAGYEELALHVPVPMLERTFAALTGLGPHTTIAFEPEIITDDPHYAGFRDLVLLLAGSLDAAFSAWPKATIAQLELACVSQLLYCTSHNLRRVLCPEDFGAVPSLVRIAEHYIESRCESDASVDDIARACAVSVSTLTRMFMKYRGYSPAAFIKRAKLARARQLLESRAASTVVGVALRCGFANPSRFAKDYREAFGESPTETLRRRRPQD</sequence>
<keyword evidence="3" id="KW-0010">Activator</keyword>
<proteinExistence type="predicted"/>
<keyword evidence="4" id="KW-0804">Transcription</keyword>
<keyword evidence="2" id="KW-0238">DNA-binding</keyword>
<dbReference type="Pfam" id="PF14525">
    <property type="entry name" value="AraC_binding_2"/>
    <property type="match status" value="1"/>
</dbReference>
<keyword evidence="1" id="KW-0805">Transcription regulation</keyword>
<dbReference type="OrthoDB" id="7285481at2"/>
<dbReference type="HOGENOM" id="CLU_047930_0_0_5"/>
<dbReference type="InterPro" id="IPR018060">
    <property type="entry name" value="HTH_AraC"/>
</dbReference>
<dbReference type="Pfam" id="PF12833">
    <property type="entry name" value="HTH_18"/>
    <property type="match status" value="1"/>
</dbReference>
<dbReference type="SMART" id="SM00342">
    <property type="entry name" value="HTH_ARAC"/>
    <property type="match status" value="1"/>
</dbReference>
<dbReference type="Proteomes" id="UP000008809">
    <property type="component" value="Chromosome"/>
</dbReference>
<accession>Q2IVS4</accession>
<evidence type="ECO:0000313" key="7">
    <source>
        <dbReference type="Proteomes" id="UP000008809"/>
    </source>
</evidence>
<dbReference type="PROSITE" id="PS01124">
    <property type="entry name" value="HTH_ARAC_FAMILY_2"/>
    <property type="match status" value="1"/>
</dbReference>
<gene>
    <name evidence="6" type="ordered locus">RPB_2984</name>
</gene>
<organism evidence="6 7">
    <name type="scientific">Rhodopseudomonas palustris (strain HaA2)</name>
    <dbReference type="NCBI Taxonomy" id="316058"/>
    <lineage>
        <taxon>Bacteria</taxon>
        <taxon>Pseudomonadati</taxon>
        <taxon>Pseudomonadota</taxon>
        <taxon>Alphaproteobacteria</taxon>
        <taxon>Hyphomicrobiales</taxon>
        <taxon>Nitrobacteraceae</taxon>
        <taxon>Rhodopseudomonas</taxon>
    </lineage>
</organism>
<evidence type="ECO:0000313" key="6">
    <source>
        <dbReference type="EMBL" id="ABD07686.1"/>
    </source>
</evidence>
<dbReference type="Gene3D" id="1.10.10.60">
    <property type="entry name" value="Homeodomain-like"/>
    <property type="match status" value="1"/>
</dbReference>
<dbReference type="SUPFAM" id="SSF51215">
    <property type="entry name" value="Regulatory protein AraC"/>
    <property type="match status" value="1"/>
</dbReference>
<name>Q2IVS4_RHOP2</name>
<dbReference type="AlphaFoldDB" id="Q2IVS4"/>
<dbReference type="InterPro" id="IPR035418">
    <property type="entry name" value="AraC-bd_2"/>
</dbReference>
<protein>
    <submittedName>
        <fullName evidence="6">Transcriptional regulator, AraC family</fullName>
    </submittedName>
</protein>
<dbReference type="PANTHER" id="PTHR46796:SF6">
    <property type="entry name" value="ARAC SUBFAMILY"/>
    <property type="match status" value="1"/>
</dbReference>
<dbReference type="InterPro" id="IPR050204">
    <property type="entry name" value="AraC_XylS_family_regulators"/>
</dbReference>
<evidence type="ECO:0000256" key="4">
    <source>
        <dbReference type="ARBA" id="ARBA00023163"/>
    </source>
</evidence>
<dbReference type="STRING" id="316058.RPB_2984"/>
<evidence type="ECO:0000256" key="1">
    <source>
        <dbReference type="ARBA" id="ARBA00023015"/>
    </source>
</evidence>
<dbReference type="KEGG" id="rpb:RPB_2984"/>
<evidence type="ECO:0000256" key="3">
    <source>
        <dbReference type="ARBA" id="ARBA00023159"/>
    </source>
</evidence>
<reference evidence="6 7" key="1">
    <citation type="submission" date="2006-01" db="EMBL/GenBank/DDBJ databases">
        <title>Complete sequence of Rhodopseudomonas palustris HaA2.</title>
        <authorList>
            <consortium name="US DOE Joint Genome Institute"/>
            <person name="Copeland A."/>
            <person name="Lucas S."/>
            <person name="Lapidus A."/>
            <person name="Barry K."/>
            <person name="Detter J.C."/>
            <person name="Glavina T."/>
            <person name="Hammon N."/>
            <person name="Israni S."/>
            <person name="Pitluck S."/>
            <person name="Chain P."/>
            <person name="Malfatti S."/>
            <person name="Shin M."/>
            <person name="Vergez L."/>
            <person name="Schmutz J."/>
            <person name="Larimer F."/>
            <person name="Land M."/>
            <person name="Hauser L."/>
            <person name="Pelletier D.A."/>
            <person name="Kyrpides N."/>
            <person name="Anderson I."/>
            <person name="Oda Y."/>
            <person name="Harwood C.S."/>
            <person name="Richardson P."/>
        </authorList>
    </citation>
    <scope>NUCLEOTIDE SEQUENCE [LARGE SCALE GENOMIC DNA]</scope>
    <source>
        <strain evidence="6 7">HaA2</strain>
    </source>
</reference>
<feature type="domain" description="HTH araC/xylS-type" evidence="5">
    <location>
        <begin position="232"/>
        <end position="331"/>
    </location>
</feature>
<evidence type="ECO:0000259" key="5">
    <source>
        <dbReference type="PROSITE" id="PS01124"/>
    </source>
</evidence>
<keyword evidence="7" id="KW-1185">Reference proteome</keyword>